<dbReference type="NCBIfam" id="TIGR03936">
    <property type="entry name" value="sam_1_link_chp"/>
    <property type="match status" value="1"/>
</dbReference>
<dbReference type="eggNOG" id="COG5011">
    <property type="taxonomic scope" value="Bacteria"/>
</dbReference>
<proteinExistence type="predicted"/>
<protein>
    <submittedName>
        <fullName evidence="3">Radical SAM protein</fullName>
    </submittedName>
</protein>
<evidence type="ECO:0000313" key="3">
    <source>
        <dbReference type="EMBL" id="OPC82963.1"/>
    </source>
</evidence>
<organism evidence="3 4">
    <name type="scientific">Embleya scabrispora</name>
    <dbReference type="NCBI Taxonomy" id="159449"/>
    <lineage>
        <taxon>Bacteria</taxon>
        <taxon>Bacillati</taxon>
        <taxon>Actinomycetota</taxon>
        <taxon>Actinomycetes</taxon>
        <taxon>Kitasatosporales</taxon>
        <taxon>Streptomycetaceae</taxon>
        <taxon>Embleya</taxon>
    </lineage>
</organism>
<dbReference type="InterPro" id="IPR018768">
    <property type="entry name" value="DUF2344"/>
</dbReference>
<reference evidence="3 4" key="1">
    <citation type="submission" date="2017-03" db="EMBL/GenBank/DDBJ databases">
        <title>Draft genome sequence of Streptomyces scabrisporus NF3, endophyte isolated from Amphipterygium adstringens.</title>
        <authorList>
            <person name="Vazquez M."/>
            <person name="Ceapa C.D."/>
            <person name="Rodriguez Luna D."/>
            <person name="Sanchez Esquivel S."/>
        </authorList>
    </citation>
    <scope>NUCLEOTIDE SEQUENCE [LARGE SCALE GENOMIC DNA]</scope>
    <source>
        <strain evidence="3 4">NF3</strain>
    </source>
</reference>
<dbReference type="AlphaFoldDB" id="A0A1T3P1I1"/>
<dbReference type="RefSeq" id="WP_078977261.1">
    <property type="nucleotide sequence ID" value="NZ_MWQN01000001.1"/>
</dbReference>
<comment type="caution">
    <text evidence="3">The sequence shown here is derived from an EMBL/GenBank/DDBJ whole genome shotgun (WGS) entry which is preliminary data.</text>
</comment>
<dbReference type="EMBL" id="MWQN01000001">
    <property type="protein sequence ID" value="OPC82963.1"/>
    <property type="molecule type" value="Genomic_DNA"/>
</dbReference>
<evidence type="ECO:0000259" key="2">
    <source>
        <dbReference type="Pfam" id="PF10105"/>
    </source>
</evidence>
<dbReference type="STRING" id="159449.B4N89_20285"/>
<feature type="region of interest" description="Disordered" evidence="1">
    <location>
        <begin position="257"/>
        <end position="289"/>
    </location>
</feature>
<dbReference type="Proteomes" id="UP000190037">
    <property type="component" value="Unassembled WGS sequence"/>
</dbReference>
<keyword evidence="4" id="KW-1185">Reference proteome</keyword>
<name>A0A1T3P1I1_9ACTN</name>
<accession>A0A1T3P1I1</accession>
<gene>
    <name evidence="3" type="ORF">B4N89_20285</name>
</gene>
<evidence type="ECO:0000313" key="4">
    <source>
        <dbReference type="Proteomes" id="UP000190037"/>
    </source>
</evidence>
<evidence type="ECO:0000256" key="1">
    <source>
        <dbReference type="SAM" id="MobiDB-lite"/>
    </source>
</evidence>
<sequence length="289" mass="30633">MARRTPEGPPPAPTVQRLRLRYTKRGRLRFTSHRDFQRAFERALRRAEVPMAYSAGFTPHPKVSYAGAAPTGVASEAEYLEIGVATHCDPARLRDLLDASLPSGLDIVEIVEAQGGNLPERLEASVWELALDGVAPEEAERAVTAFLAAETVEVQRMSKNGMRTFDAREAVIALTVTTPDGNDAGHQGVDAGSAAPCAILRLVVRHTTPAVRPDDVLSGLRTVAELVTPTAAAVTRLAQGPLDAATVSVTDPLAPDRATSAVEHTSQGGEELRTGPQGGAEPVVEASNR</sequence>
<dbReference type="Pfam" id="PF10105">
    <property type="entry name" value="DUF2344"/>
    <property type="match status" value="1"/>
</dbReference>
<feature type="domain" description="DUF2344" evidence="2">
    <location>
        <begin position="17"/>
        <end position="213"/>
    </location>
</feature>